<dbReference type="Gene3D" id="3.40.1280.10">
    <property type="match status" value="1"/>
</dbReference>
<protein>
    <submittedName>
        <fullName evidence="6">SpoU methylase, putative</fullName>
    </submittedName>
</protein>
<dbReference type="VEuPathDB" id="TriTrypDB:BSAL_63100"/>
<feature type="domain" description="tRNA/rRNA methyltransferase SpoU type" evidence="5">
    <location>
        <begin position="58"/>
        <end position="200"/>
    </location>
</feature>
<keyword evidence="2 6" id="KW-0489">Methyltransferase</keyword>
<evidence type="ECO:0000259" key="5">
    <source>
        <dbReference type="Pfam" id="PF00588"/>
    </source>
</evidence>
<dbReference type="SUPFAM" id="SSF75217">
    <property type="entry name" value="alpha/beta knot"/>
    <property type="match status" value="2"/>
</dbReference>
<dbReference type="GO" id="GO:0002128">
    <property type="term" value="P:tRNA nucleoside ribose methylation"/>
    <property type="evidence" value="ECO:0007669"/>
    <property type="project" value="TreeGrafter"/>
</dbReference>
<dbReference type="InterPro" id="IPR029028">
    <property type="entry name" value="Alpha/beta_knot_MTases"/>
</dbReference>
<dbReference type="AlphaFoldDB" id="A0A0S4IV97"/>
<gene>
    <name evidence="6" type="ORF">BSAL_63100</name>
</gene>
<organism evidence="6 7">
    <name type="scientific">Bodo saltans</name>
    <name type="common">Flagellated protozoan</name>
    <dbReference type="NCBI Taxonomy" id="75058"/>
    <lineage>
        <taxon>Eukaryota</taxon>
        <taxon>Discoba</taxon>
        <taxon>Euglenozoa</taxon>
        <taxon>Kinetoplastea</taxon>
        <taxon>Metakinetoplastina</taxon>
        <taxon>Eubodonida</taxon>
        <taxon>Bodonidae</taxon>
        <taxon>Bodo</taxon>
    </lineage>
</organism>
<comment type="similarity">
    <text evidence="1">Belongs to the class IV-like SAM-binding methyltransferase superfamily. RNA methyltransferase TrmH family.</text>
</comment>
<proteinExistence type="inferred from homology"/>
<dbReference type="GO" id="GO:0003723">
    <property type="term" value="F:RNA binding"/>
    <property type="evidence" value="ECO:0007669"/>
    <property type="project" value="InterPro"/>
</dbReference>
<evidence type="ECO:0000313" key="6">
    <source>
        <dbReference type="EMBL" id="CUF50567.1"/>
    </source>
</evidence>
<dbReference type="PANTHER" id="PTHR42786">
    <property type="entry name" value="TRNA/RRNA METHYLTRANSFERASE"/>
    <property type="match status" value="1"/>
</dbReference>
<evidence type="ECO:0000256" key="4">
    <source>
        <dbReference type="ARBA" id="ARBA00022691"/>
    </source>
</evidence>
<dbReference type="EMBL" id="CYKH01000341">
    <property type="protein sequence ID" value="CUF50567.1"/>
    <property type="molecule type" value="Genomic_DNA"/>
</dbReference>
<evidence type="ECO:0000256" key="2">
    <source>
        <dbReference type="ARBA" id="ARBA00022603"/>
    </source>
</evidence>
<evidence type="ECO:0000256" key="1">
    <source>
        <dbReference type="ARBA" id="ARBA00007228"/>
    </source>
</evidence>
<dbReference type="OMA" id="WLLYPYY"/>
<keyword evidence="4" id="KW-0949">S-adenosyl-L-methionine</keyword>
<dbReference type="GO" id="GO:0005829">
    <property type="term" value="C:cytosol"/>
    <property type="evidence" value="ECO:0007669"/>
    <property type="project" value="TreeGrafter"/>
</dbReference>
<dbReference type="OrthoDB" id="278013at2759"/>
<dbReference type="Pfam" id="PF00588">
    <property type="entry name" value="SpoU_methylase"/>
    <property type="match status" value="1"/>
</dbReference>
<dbReference type="InterPro" id="IPR029026">
    <property type="entry name" value="tRNA_m1G_MTases_N"/>
</dbReference>
<evidence type="ECO:0000256" key="3">
    <source>
        <dbReference type="ARBA" id="ARBA00022679"/>
    </source>
</evidence>
<sequence>MRLTIRRFSNAVTTRRIAEAARTGHTFPEGKYDFDAWAYNLHWPQKASSLPLMGKCSVAVEDIKFAFNAWMLLRLCMFYGLPHPSILSRLRHTTPSMDIAERGNRLFYMHSHVGTQSLTTGLSANKVKIALTPSHPKAVSIEHFPWAAVAQQKPGGVELVLGMENGMSEAVMDQCDHYVYIPQYGSIGSLSMLSALSIAVHHAHSHLTSPLTSPTSPIVLPSEKVAVGQQPTTSSYAPPRTRLPHDPKWEAFSNEEVRVALTDIRKSYPMKLSVLIRNEIADRNIGATVRNANVFNCDEVLLFNRKKFSMRGTVGTHHYTPIKFFDTYDDLLSSGVLDHSEVWLLQSHYPYLQNFYQPPVQTQWIEGKKGRRPVFDTFIRPHDAGLSWWAANTDVLHTPHHPMMAYCSRLLTNNNDTAEVFLDSDDSIVAALEDARQRGCKGVILACPEEGTTPHPELASLASRIAHVVRPSRLSVETQRGLSPALITASALERVRALMAFVAPK</sequence>
<dbReference type="PANTHER" id="PTHR42786:SF2">
    <property type="entry name" value="TRNA (CYTIDINE_URIDINE-2'-O-)-METHYLTRANSFERASE TRMJ"/>
    <property type="match status" value="1"/>
</dbReference>
<dbReference type="InterPro" id="IPR004384">
    <property type="entry name" value="RNA_MeTrfase_TrmJ/LasT"/>
</dbReference>
<dbReference type="InterPro" id="IPR001537">
    <property type="entry name" value="SpoU_MeTrfase"/>
</dbReference>
<evidence type="ECO:0000313" key="7">
    <source>
        <dbReference type="Proteomes" id="UP000051952"/>
    </source>
</evidence>
<name>A0A0S4IV97_BODSA</name>
<dbReference type="GO" id="GO:0008173">
    <property type="term" value="F:RNA methyltransferase activity"/>
    <property type="evidence" value="ECO:0007669"/>
    <property type="project" value="InterPro"/>
</dbReference>
<accession>A0A0S4IV97</accession>
<dbReference type="Proteomes" id="UP000051952">
    <property type="component" value="Unassembled WGS sequence"/>
</dbReference>
<reference evidence="7" key="1">
    <citation type="submission" date="2015-09" db="EMBL/GenBank/DDBJ databases">
        <authorList>
            <consortium name="Pathogen Informatics"/>
        </authorList>
    </citation>
    <scope>NUCLEOTIDE SEQUENCE [LARGE SCALE GENOMIC DNA]</scope>
    <source>
        <strain evidence="7">Lake Konstanz</strain>
    </source>
</reference>
<keyword evidence="3" id="KW-0808">Transferase</keyword>
<keyword evidence="7" id="KW-1185">Reference proteome</keyword>